<dbReference type="EMBL" id="CP029353">
    <property type="protein sequence ID" value="AWK85954.1"/>
    <property type="molecule type" value="Genomic_DNA"/>
</dbReference>
<name>A0A2S2CN52_9PROT</name>
<proteinExistence type="predicted"/>
<protein>
    <submittedName>
        <fullName evidence="1">Uncharacterized protein</fullName>
    </submittedName>
</protein>
<evidence type="ECO:0000313" key="2">
    <source>
        <dbReference type="Proteomes" id="UP000245629"/>
    </source>
</evidence>
<sequence length="79" mass="8381">MNTATRIISSGTPTMFMVTEDEARTIRAAVAESGPAALAALRRIFPFLAPDDEAEALRWARLIAGFAEAPRPPPGSPEG</sequence>
<evidence type="ECO:0000313" key="1">
    <source>
        <dbReference type="EMBL" id="AWK85954.1"/>
    </source>
</evidence>
<gene>
    <name evidence="1" type="ORF">DEW08_06495</name>
</gene>
<organism evidence="1 2">
    <name type="scientific">Azospirillum thermophilum</name>
    <dbReference type="NCBI Taxonomy" id="2202148"/>
    <lineage>
        <taxon>Bacteria</taxon>
        <taxon>Pseudomonadati</taxon>
        <taxon>Pseudomonadota</taxon>
        <taxon>Alphaproteobacteria</taxon>
        <taxon>Rhodospirillales</taxon>
        <taxon>Azospirillaceae</taxon>
        <taxon>Azospirillum</taxon>
    </lineage>
</organism>
<accession>A0A2S2CN52</accession>
<dbReference type="RefSeq" id="WP_109325508.1">
    <property type="nucleotide sequence ID" value="NZ_CP029353.1"/>
</dbReference>
<reference evidence="2" key="1">
    <citation type="submission" date="2018-05" db="EMBL/GenBank/DDBJ databases">
        <title>Azospirillum thermophila sp. nov., a novel isolated from hot spring.</title>
        <authorList>
            <person name="Zhao Z."/>
        </authorList>
    </citation>
    <scope>NUCLEOTIDE SEQUENCE [LARGE SCALE GENOMIC DNA]</scope>
    <source>
        <strain evidence="2">CFH 70021</strain>
    </source>
</reference>
<dbReference type="Proteomes" id="UP000245629">
    <property type="component" value="Chromosome 2"/>
</dbReference>
<dbReference type="KEGG" id="azz:DEW08_06495"/>
<keyword evidence="2" id="KW-1185">Reference proteome</keyword>
<dbReference type="AlphaFoldDB" id="A0A2S2CN52"/>